<dbReference type="AlphaFoldDB" id="A0A3S9V4N7"/>
<evidence type="ECO:0000313" key="2">
    <source>
        <dbReference type="Proteomes" id="UP000270678"/>
    </source>
</evidence>
<dbReference type="RefSeq" id="WP_127002902.1">
    <property type="nucleotide sequence ID" value="NZ_CP034346.1"/>
</dbReference>
<dbReference type="OrthoDB" id="2667186at2"/>
<dbReference type="Proteomes" id="UP000270678">
    <property type="component" value="Chromosome"/>
</dbReference>
<dbReference type="EMBL" id="CP034346">
    <property type="protein sequence ID" value="AZS17385.1"/>
    <property type="molecule type" value="Genomic_DNA"/>
</dbReference>
<organism evidence="1 2">
    <name type="scientific">Paenibacillus lutimineralis</name>
    <dbReference type="NCBI Taxonomy" id="2707005"/>
    <lineage>
        <taxon>Bacteria</taxon>
        <taxon>Bacillati</taxon>
        <taxon>Bacillota</taxon>
        <taxon>Bacilli</taxon>
        <taxon>Bacillales</taxon>
        <taxon>Paenibacillaceae</taxon>
        <taxon>Paenibacillus</taxon>
    </lineage>
</organism>
<proteinExistence type="predicted"/>
<gene>
    <name evidence="1" type="ORF">EI981_25170</name>
</gene>
<evidence type="ECO:0000313" key="1">
    <source>
        <dbReference type="EMBL" id="AZS17385.1"/>
    </source>
</evidence>
<accession>A0A3S9V4N7</accession>
<reference evidence="2" key="1">
    <citation type="submission" date="2018-12" db="EMBL/GenBank/DDBJ databases">
        <title>Complete genome sequence of Paenibacillus sp. MBLB1234.</title>
        <authorList>
            <person name="Nam Y.-D."/>
            <person name="Kang J."/>
            <person name="Chung W.-H."/>
            <person name="Park Y.S."/>
        </authorList>
    </citation>
    <scope>NUCLEOTIDE SEQUENCE [LARGE SCALE GENOMIC DNA]</scope>
    <source>
        <strain evidence="2">MBLB1234</strain>
    </source>
</reference>
<dbReference type="KEGG" id="plut:EI981_25170"/>
<protein>
    <submittedName>
        <fullName evidence="1">Uncharacterized protein</fullName>
    </submittedName>
</protein>
<name>A0A3S9V4N7_9BACL</name>
<keyword evidence="2" id="KW-1185">Reference proteome</keyword>
<sequence>MEKMYRAIPNSPKTEIVSAIDGVVTEIEVADSSVLLKPEGIAVIGNGEAAETITYASVEGNILKGCVRGFQGTAKAWSAGTRLARNFTAYDHDTFINNIEKNKADITALDNRLDTSDTDEITLQPGLQVISAQRDARFNLASIEGKTEINGQNRIGIIGVENPYVIRYGANLLPPFYEWTLHANSKIIEPYKINATTSGTGNDYNSYVLPASENLFYLLSVNNAGSANRNILQPLDASQNVLTVVEEGGNSIAQGSGLNMRWIKTPAGTKYIRVYLYGVNNAVEQISFSEPMLTLGTEAKPFRPREDSMLAFQTELHANPTDGSEPDELFESGGEYRKLAKWKKVVLDGSLDWRPNNAIPFTGYKRVTIPFDNSGGLSNSQTVTKYDGKRLTNWTGSTEQFTAGDQFAFNTSFTHKIQMTISNTDSGWGDAYTPTADEIKAYFMGWKMYLYGNVTQPYNGTGTRAWGKLGLPLNSDGGLKDGTTTLPTQSYPEWNYYQLLYRLAKETVEPVVSEGCLTLNEGDNVVEVGTGIVLRERAKPENHGGLSSWAVVNHIGSPSSILTYKLDKFLNFYKDDKPFYGWRVQQAPGYAYGNAYLDRPWPEFDQSVAYSVTYLKLDKSPTVPISGVVAANEKAQLSDLTAGVAEALHGVSVLTMKKAEKDAPGWIMPTLLNGHINLGRDAVAYLKDSQGFVHLKGELASITLGTAAFVLPEGYRPKTVFYSGIRTYGPSTGATMGTLSIGSDGVVKITFGQTLEASLGQLVFLAEQ</sequence>